<evidence type="ECO:0000313" key="2">
    <source>
        <dbReference type="EMBL" id="SPU38978.1"/>
    </source>
</evidence>
<evidence type="ECO:0008006" key="4">
    <source>
        <dbReference type="Google" id="ProtNLM"/>
    </source>
</evidence>
<sequence length="101" mass="11721">MEHFPLIHTNFWDAVVAVPVVMMITQLIKKMCHIKPFWVPTIALVVGLFISIFISHRHNLLAGLFMGWFYGYAAIGSYASLKTSYLTYKQKKRRKQKYTAP</sequence>
<name>A0A2X1A1C7_9BACI</name>
<keyword evidence="1" id="KW-1133">Transmembrane helix</keyword>
<organism evidence="2 3">
    <name type="scientific">Lysinibacillus capsici</name>
    <dbReference type="NCBI Taxonomy" id="2115968"/>
    <lineage>
        <taxon>Bacteria</taxon>
        <taxon>Bacillati</taxon>
        <taxon>Bacillota</taxon>
        <taxon>Bacilli</taxon>
        <taxon>Bacillales</taxon>
        <taxon>Bacillaceae</taxon>
        <taxon>Lysinibacillus</taxon>
    </lineage>
</organism>
<dbReference type="RefSeq" id="WP_048392961.1">
    <property type="nucleotide sequence ID" value="NZ_CP134502.1"/>
</dbReference>
<dbReference type="AlphaFoldDB" id="A0A2X1A1C7"/>
<protein>
    <recommendedName>
        <fullName evidence="4">Holin</fullName>
    </recommendedName>
</protein>
<evidence type="ECO:0000313" key="3">
    <source>
        <dbReference type="Proteomes" id="UP000251431"/>
    </source>
</evidence>
<feature type="transmembrane region" description="Helical" evidence="1">
    <location>
        <begin position="68"/>
        <end position="88"/>
    </location>
</feature>
<dbReference type="Proteomes" id="UP000251431">
    <property type="component" value="Unassembled WGS sequence"/>
</dbReference>
<feature type="transmembrane region" description="Helical" evidence="1">
    <location>
        <begin position="37"/>
        <end position="56"/>
    </location>
</feature>
<accession>A0A2X1A1C7</accession>
<feature type="transmembrane region" description="Helical" evidence="1">
    <location>
        <begin position="6"/>
        <end position="25"/>
    </location>
</feature>
<keyword evidence="1" id="KW-0472">Membrane</keyword>
<evidence type="ECO:0000256" key="1">
    <source>
        <dbReference type="SAM" id="Phobius"/>
    </source>
</evidence>
<dbReference type="EMBL" id="UAQE01000004">
    <property type="protein sequence ID" value="SPU38978.1"/>
    <property type="molecule type" value="Genomic_DNA"/>
</dbReference>
<gene>
    <name evidence="2" type="ORF">NCTC7582_04952</name>
</gene>
<reference evidence="2 3" key="1">
    <citation type="submission" date="2018-06" db="EMBL/GenBank/DDBJ databases">
        <authorList>
            <consortium name="Pathogen Informatics"/>
            <person name="Doyle S."/>
        </authorList>
    </citation>
    <scope>NUCLEOTIDE SEQUENCE [LARGE SCALE GENOMIC DNA]</scope>
    <source>
        <strain evidence="2 3">NCTC7582</strain>
    </source>
</reference>
<keyword evidence="1" id="KW-0812">Transmembrane</keyword>
<proteinExistence type="predicted"/>